<comment type="subcellular location">
    <subcellularLocation>
        <location evidence="5 7">Cytoplasm</location>
    </subcellularLocation>
</comment>
<dbReference type="PROSITE" id="PS00113">
    <property type="entry name" value="ADENYLATE_KINASE"/>
    <property type="match status" value="1"/>
</dbReference>
<proteinExistence type="inferred from homology"/>
<evidence type="ECO:0000256" key="4">
    <source>
        <dbReference type="ARBA" id="ARBA00022777"/>
    </source>
</evidence>
<dbReference type="Pfam" id="PF00406">
    <property type="entry name" value="ADK"/>
    <property type="match status" value="1"/>
</dbReference>
<comment type="function">
    <text evidence="5">Catalyzes the reversible transfer of the terminal phosphate group between ATP and AMP. Plays an important role in cellular energy homeostasis and in adenine nucleotide metabolism.</text>
</comment>
<dbReference type="InterPro" id="IPR027417">
    <property type="entry name" value="P-loop_NTPase"/>
</dbReference>
<feature type="binding site" evidence="5">
    <location>
        <position position="166"/>
    </location>
    <ligand>
        <name>ATP</name>
        <dbReference type="ChEBI" id="CHEBI:30616"/>
    </ligand>
</feature>
<dbReference type="RefSeq" id="WP_317772226.1">
    <property type="nucleotide sequence ID" value="NZ_JAWMAJ010000058.1"/>
</dbReference>
<feature type="binding site" evidence="5">
    <location>
        <begin position="10"/>
        <end position="15"/>
    </location>
    <ligand>
        <name>ATP</name>
        <dbReference type="ChEBI" id="CHEBI:30616"/>
    </ligand>
</feature>
<keyword evidence="2 5" id="KW-0545">Nucleotide biosynthesis</keyword>
<dbReference type="EMBL" id="JAWMAJ010000058">
    <property type="protein sequence ID" value="MDV7218053.1"/>
    <property type="molecule type" value="Genomic_DNA"/>
</dbReference>
<feature type="binding site" evidence="5">
    <location>
        <position position="127"/>
    </location>
    <ligand>
        <name>ATP</name>
        <dbReference type="ChEBI" id="CHEBI:30616"/>
    </ligand>
</feature>
<evidence type="ECO:0000256" key="5">
    <source>
        <dbReference type="HAMAP-Rule" id="MF_00235"/>
    </source>
</evidence>
<feature type="region of interest" description="NMP" evidence="5">
    <location>
        <begin position="30"/>
        <end position="59"/>
    </location>
</feature>
<comment type="caution">
    <text evidence="5">Lacks conserved residue(s) required for the propagation of feature annotation.</text>
</comment>
<keyword evidence="5" id="KW-0963">Cytoplasm</keyword>
<dbReference type="HAMAP" id="MF_00235">
    <property type="entry name" value="Adenylate_kinase_Adk"/>
    <property type="match status" value="1"/>
</dbReference>
<dbReference type="InterPro" id="IPR000850">
    <property type="entry name" value="Adenylat/UMP-CMP_kin"/>
</dbReference>
<comment type="subunit">
    <text evidence="5 7">Monomer.</text>
</comment>
<evidence type="ECO:0000256" key="2">
    <source>
        <dbReference type="ARBA" id="ARBA00022727"/>
    </source>
</evidence>
<organism evidence="8 9">
    <name type="scientific">Streptomyces prunicolor</name>
    <dbReference type="NCBI Taxonomy" id="67348"/>
    <lineage>
        <taxon>Bacteria</taxon>
        <taxon>Bacillati</taxon>
        <taxon>Actinomycetota</taxon>
        <taxon>Actinomycetes</taxon>
        <taxon>Kitasatosporales</taxon>
        <taxon>Streptomycetaceae</taxon>
        <taxon>Streptomyces</taxon>
    </lineage>
</organism>
<dbReference type="Proteomes" id="UP001187346">
    <property type="component" value="Unassembled WGS sequence"/>
</dbReference>
<protein>
    <recommendedName>
        <fullName evidence="5 7">Adenylate kinase</fullName>
        <shortName evidence="5">AK</shortName>
        <ecNumber evidence="5 7">2.7.4.3</ecNumber>
    </recommendedName>
    <alternativeName>
        <fullName evidence="5">ATP-AMP transphosphorylase</fullName>
    </alternativeName>
    <alternativeName>
        <fullName evidence="5">ATP:AMP phosphotransferase</fullName>
    </alternativeName>
    <alternativeName>
        <fullName evidence="5">Adenylate monophosphate kinase</fullName>
    </alternativeName>
</protein>
<dbReference type="EC" id="2.7.4.3" evidence="5 7"/>
<evidence type="ECO:0000256" key="7">
    <source>
        <dbReference type="RuleBase" id="RU003331"/>
    </source>
</evidence>
<feature type="binding site" evidence="5">
    <location>
        <begin position="85"/>
        <end position="88"/>
    </location>
    <ligand>
        <name>AMP</name>
        <dbReference type="ChEBI" id="CHEBI:456215"/>
    </ligand>
</feature>
<dbReference type="PRINTS" id="PR00094">
    <property type="entry name" value="ADENYLTKNASE"/>
</dbReference>
<keyword evidence="9" id="KW-1185">Reference proteome</keyword>
<comment type="similarity">
    <text evidence="5 6">Belongs to the adenylate kinase family.</text>
</comment>
<feature type="binding site" evidence="5">
    <location>
        <position position="129"/>
    </location>
    <ligand>
        <name>AMP</name>
        <dbReference type="ChEBI" id="CHEBI:456215"/>
    </ligand>
</feature>
<evidence type="ECO:0000256" key="6">
    <source>
        <dbReference type="RuleBase" id="RU003330"/>
    </source>
</evidence>
<keyword evidence="3 5" id="KW-0547">Nucleotide-binding</keyword>
<dbReference type="GO" id="GO:0004017">
    <property type="term" value="F:AMP kinase activity"/>
    <property type="evidence" value="ECO:0007669"/>
    <property type="project" value="UniProtKB-EC"/>
</dbReference>
<evidence type="ECO:0000313" key="8">
    <source>
        <dbReference type="EMBL" id="MDV7218053.1"/>
    </source>
</evidence>
<keyword evidence="4 5" id="KW-0418">Kinase</keyword>
<evidence type="ECO:0000256" key="1">
    <source>
        <dbReference type="ARBA" id="ARBA00022679"/>
    </source>
</evidence>
<evidence type="ECO:0000256" key="3">
    <source>
        <dbReference type="ARBA" id="ARBA00022741"/>
    </source>
</evidence>
<feature type="binding site" evidence="5">
    <location>
        <position position="92"/>
    </location>
    <ligand>
        <name>AMP</name>
        <dbReference type="ChEBI" id="CHEBI:456215"/>
    </ligand>
</feature>
<reference evidence="8 9" key="1">
    <citation type="submission" date="2023-10" db="EMBL/GenBank/DDBJ databases">
        <title>Characterization of rhizosphere-enriched actinobacteria from wheat plants lab-grown on chernevaya soil.</title>
        <authorList>
            <person name="Tikhonova E.N."/>
            <person name="Konopkin A."/>
            <person name="Kravchenko I.K."/>
        </authorList>
    </citation>
    <scope>NUCLEOTIDE SEQUENCE [LARGE SCALE GENOMIC DNA]</scope>
    <source>
        <strain evidence="8 9">RR29</strain>
    </source>
</reference>
<feature type="binding site" evidence="5">
    <location>
        <position position="36"/>
    </location>
    <ligand>
        <name>AMP</name>
        <dbReference type="ChEBI" id="CHEBI:456215"/>
    </ligand>
</feature>
<gene>
    <name evidence="5" type="primary">adk</name>
    <name evidence="8" type="ORF">R5A26_19080</name>
</gene>
<comment type="catalytic activity">
    <reaction evidence="5 7">
        <text>AMP + ATP = 2 ADP</text>
        <dbReference type="Rhea" id="RHEA:12973"/>
        <dbReference type="ChEBI" id="CHEBI:30616"/>
        <dbReference type="ChEBI" id="CHEBI:456215"/>
        <dbReference type="ChEBI" id="CHEBI:456216"/>
        <dbReference type="EC" id="2.7.4.3"/>
    </reaction>
</comment>
<evidence type="ECO:0000313" key="9">
    <source>
        <dbReference type="Proteomes" id="UP001187346"/>
    </source>
</evidence>
<dbReference type="NCBIfam" id="NF011104">
    <property type="entry name" value="PRK14531.1"/>
    <property type="match status" value="1"/>
</dbReference>
<keyword evidence="5 7" id="KW-0067">ATP-binding</keyword>
<sequence length="195" mass="21374">MRLVLIGPPGAGKGTQAAILRDDLGIPHISTGDLFREHVSRRTVLGQDAQRYLDTGELVPDHITGEMIRRRLAEPDTRRGFLLDGFPRTVRQAEALGSMLPGADGGIDAVLEFTAPEDVVVARLLSRGRADDTEQVIRHRQQIYRSRTAPLLAHYADRLLTIQAVGSAEQIGERVRTALRQRGLAASEDESAARP</sequence>
<feature type="binding site" evidence="5">
    <location>
        <position position="140"/>
    </location>
    <ligand>
        <name>AMP</name>
        <dbReference type="ChEBI" id="CHEBI:456215"/>
    </ligand>
</feature>
<name>A0ABU4FBT0_9ACTN</name>
<dbReference type="InterPro" id="IPR033690">
    <property type="entry name" value="Adenylat_kinase_CS"/>
</dbReference>
<dbReference type="NCBIfam" id="NF011100">
    <property type="entry name" value="PRK14527.1"/>
    <property type="match status" value="1"/>
</dbReference>
<feature type="binding site" evidence="5">
    <location>
        <begin position="57"/>
        <end position="59"/>
    </location>
    <ligand>
        <name>AMP</name>
        <dbReference type="ChEBI" id="CHEBI:456215"/>
    </ligand>
</feature>
<comment type="caution">
    <text evidence="8">The sequence shown here is derived from an EMBL/GenBank/DDBJ whole genome shotgun (WGS) entry which is preliminary data.</text>
</comment>
<dbReference type="PANTHER" id="PTHR23359">
    <property type="entry name" value="NUCLEOTIDE KINASE"/>
    <property type="match status" value="1"/>
</dbReference>
<feature type="binding site" evidence="5">
    <location>
        <position position="31"/>
    </location>
    <ligand>
        <name>AMP</name>
        <dbReference type="ChEBI" id="CHEBI:456215"/>
    </ligand>
</feature>
<comment type="pathway">
    <text evidence="5">Purine metabolism; AMP biosynthesis via salvage pathway; AMP from ADP: step 1/1.</text>
</comment>
<dbReference type="CDD" id="cd01428">
    <property type="entry name" value="ADK"/>
    <property type="match status" value="1"/>
</dbReference>
<dbReference type="SUPFAM" id="SSF52540">
    <property type="entry name" value="P-loop containing nucleoside triphosphate hydrolases"/>
    <property type="match status" value="1"/>
</dbReference>
<dbReference type="NCBIfam" id="NF001381">
    <property type="entry name" value="PRK00279.1-3"/>
    <property type="match status" value="1"/>
</dbReference>
<comment type="domain">
    <text evidence="5">Consists of three domains, a large central CORE domain and two small peripheral domains, NMPbind and LID, which undergo movements during catalysis. The LID domain closes over the site of phosphoryl transfer upon ATP binding. Assembling and dissambling the active center during each catalytic cycle provides an effective means to prevent ATP hydrolysis.</text>
</comment>
<keyword evidence="1 5" id="KW-0808">Transferase</keyword>
<dbReference type="Gene3D" id="3.40.50.300">
    <property type="entry name" value="P-loop containing nucleotide triphosphate hydrolases"/>
    <property type="match status" value="1"/>
</dbReference>
<accession>A0ABU4FBT0</accession>